<accession>A0ACC5QXZ6</accession>
<comment type="caution">
    <text evidence="1">The sequence shown here is derived from an EMBL/GenBank/DDBJ whole genome shotgun (WGS) entry which is preliminary data.</text>
</comment>
<keyword evidence="2" id="KW-1185">Reference proteome</keyword>
<organism evidence="1 2">
    <name type="scientific">Taklimakanibacter albus</name>
    <dbReference type="NCBI Taxonomy" id="2800327"/>
    <lineage>
        <taxon>Bacteria</taxon>
        <taxon>Pseudomonadati</taxon>
        <taxon>Pseudomonadota</taxon>
        <taxon>Alphaproteobacteria</taxon>
        <taxon>Hyphomicrobiales</taxon>
        <taxon>Aestuariivirgaceae</taxon>
        <taxon>Taklimakanibacter</taxon>
    </lineage>
</organism>
<sequence length="602" mass="67240">MNDGKTTQTDFRLADPAQFARNMAKVFEQAAQIARNLAETPPNPQAAFESQVTPAEQVMKTLGAVAQSYASDPQKLMDAQMKLWASYGELWQSAWRKALGEEVGPVAAPERGDKRFTDKDWQQNTVFDFLKQFYLLSARWAGDLVKDADGIDDHTRHKARFYVDQITNAVSPSNFALTNPEVLRTTLARNGANLIEGLKNLEADLKAGRGRLRIKQTDLSAFELGKNVATTPGKVVFQNDTFQLIQYSPTTERVSEIPLLIVPPWINKYYILDLNPKKSFVRWATEQGLTVFVVSWVNPDEKHGHKTFADYMRDGFLTALDKTLEATAAPKANVIGYCVGGSLVAASLGYLAAKGDDRVNSVTFFTTQVDFEKAGDLKVFVDTEQIEWAEGRMKDKGYLAGRHVADAFNMLRSNDLIWSYVVNNYMLGKEPMPFDLLYWNSDSTRMPAGVHSQYLRECYLNNRLAHAQMTLDGVRIDLKKVKLPIYNLAAREDHIAPLASVFRLAENFGGETRMVVSGSGHIAGVVNPPEAQKYQYWTNEKGASTLEDWLKGATEHPGSWWPDWLAWITPRSGKKVKARVPGSGKLPALEDAPGSYVLVKAE</sequence>
<gene>
    <name evidence="1" type="primary">phaC</name>
    <name evidence="1" type="ORF">JHL16_02705</name>
</gene>
<protein>
    <submittedName>
        <fullName evidence="1">Class I poly(R)-hydroxyalkanoic acid synthase</fullName>
    </submittedName>
</protein>
<proteinExistence type="predicted"/>
<dbReference type="EMBL" id="JAENHL010000004">
    <property type="protein sequence ID" value="MBK1865248.1"/>
    <property type="molecule type" value="Genomic_DNA"/>
</dbReference>
<dbReference type="Proteomes" id="UP000616151">
    <property type="component" value="Unassembled WGS sequence"/>
</dbReference>
<evidence type="ECO:0000313" key="2">
    <source>
        <dbReference type="Proteomes" id="UP000616151"/>
    </source>
</evidence>
<reference evidence="1" key="1">
    <citation type="submission" date="2021-01" db="EMBL/GenBank/DDBJ databases">
        <authorList>
            <person name="Sun Q."/>
        </authorList>
    </citation>
    <scope>NUCLEOTIDE SEQUENCE</scope>
    <source>
        <strain evidence="1">YIM B02566</strain>
    </source>
</reference>
<evidence type="ECO:0000313" key="1">
    <source>
        <dbReference type="EMBL" id="MBK1865248.1"/>
    </source>
</evidence>
<name>A0ACC5QXZ6_9HYPH</name>